<keyword evidence="5" id="KW-0862">Zinc</keyword>
<keyword evidence="8" id="KW-1185">Reference proteome</keyword>
<evidence type="ECO:0000256" key="1">
    <source>
        <dbReference type="ARBA" id="ARBA00004496"/>
    </source>
</evidence>
<dbReference type="Proteomes" id="UP000289340">
    <property type="component" value="Chromosome 9"/>
</dbReference>
<evidence type="ECO:0000313" key="7">
    <source>
        <dbReference type="EMBL" id="RZB93586.1"/>
    </source>
</evidence>
<reference evidence="7 8" key="1">
    <citation type="submission" date="2018-09" db="EMBL/GenBank/DDBJ databases">
        <title>A high-quality reference genome of wild soybean provides a powerful tool to mine soybean genomes.</title>
        <authorList>
            <person name="Xie M."/>
            <person name="Chung C.Y.L."/>
            <person name="Li M.-W."/>
            <person name="Wong F.-L."/>
            <person name="Chan T.-F."/>
            <person name="Lam H.-M."/>
        </authorList>
    </citation>
    <scope>NUCLEOTIDE SEQUENCE [LARGE SCALE GENOMIC DNA]</scope>
    <source>
        <strain evidence="8">cv. W05</strain>
        <tissue evidence="7">Hypocotyl of etiolated seedlings</tissue>
    </source>
</reference>
<keyword evidence="3" id="KW-0479">Metal-binding</keyword>
<dbReference type="GO" id="GO:0005737">
    <property type="term" value="C:cytoplasm"/>
    <property type="evidence" value="ECO:0007669"/>
    <property type="project" value="UniProtKB-SubCell"/>
</dbReference>
<comment type="subcellular location">
    <subcellularLocation>
        <location evidence="1">Cytoplasm</location>
    </subcellularLocation>
</comment>
<name>A0A445J5A7_GLYSO</name>
<dbReference type="GO" id="GO:0050793">
    <property type="term" value="P:regulation of developmental process"/>
    <property type="evidence" value="ECO:0007669"/>
    <property type="project" value="TreeGrafter"/>
</dbReference>
<dbReference type="GO" id="GO:0003700">
    <property type="term" value="F:DNA-binding transcription factor activity"/>
    <property type="evidence" value="ECO:0007669"/>
    <property type="project" value="TreeGrafter"/>
</dbReference>
<gene>
    <name evidence="7" type="ORF">D0Y65_025095</name>
</gene>
<dbReference type="GO" id="GO:0008270">
    <property type="term" value="F:zinc ion binding"/>
    <property type="evidence" value="ECO:0007669"/>
    <property type="project" value="UniProtKB-KW"/>
</dbReference>
<proteinExistence type="predicted"/>
<evidence type="ECO:0000256" key="5">
    <source>
        <dbReference type="ARBA" id="ARBA00022833"/>
    </source>
</evidence>
<feature type="domain" description="ZF-HD dimerization-type" evidence="6">
    <location>
        <begin position="28"/>
        <end position="77"/>
    </location>
</feature>
<dbReference type="PANTHER" id="PTHR31948">
    <property type="entry name" value="ZINC-FINGER HOMEODOMAIN PROTEIN 2"/>
    <property type="match status" value="1"/>
</dbReference>
<keyword evidence="2" id="KW-0963">Cytoplasm</keyword>
<evidence type="ECO:0000256" key="4">
    <source>
        <dbReference type="ARBA" id="ARBA00022771"/>
    </source>
</evidence>
<evidence type="ECO:0000259" key="6">
    <source>
        <dbReference type="PROSITE" id="PS51523"/>
    </source>
</evidence>
<dbReference type="PROSITE" id="PS51523">
    <property type="entry name" value="ZF_HD_DIMER"/>
    <property type="match status" value="1"/>
</dbReference>
<dbReference type="GO" id="GO:0005634">
    <property type="term" value="C:nucleus"/>
    <property type="evidence" value="ECO:0007669"/>
    <property type="project" value="TreeGrafter"/>
</dbReference>
<evidence type="ECO:0000256" key="3">
    <source>
        <dbReference type="ARBA" id="ARBA00022723"/>
    </source>
</evidence>
<evidence type="ECO:0000256" key="2">
    <source>
        <dbReference type="ARBA" id="ARBA00022490"/>
    </source>
</evidence>
<sequence length="97" mass="10620">MRRVILRRDGSRRCSNNSPVTIVRQVKYGKCCRNLACRIGGHVVDGCTEFVASGAEGTREAMTCATCGCHRNFHMKEEITQVLCACSSHPTTRTGGD</sequence>
<dbReference type="NCBIfam" id="TIGR01566">
    <property type="entry name" value="ZF_HD_prot_N"/>
    <property type="match status" value="1"/>
</dbReference>
<evidence type="ECO:0000313" key="8">
    <source>
        <dbReference type="Proteomes" id="UP000289340"/>
    </source>
</evidence>
<dbReference type="AlphaFoldDB" id="A0A445J5A7"/>
<dbReference type="EMBL" id="QZWG01000009">
    <property type="protein sequence ID" value="RZB93586.1"/>
    <property type="molecule type" value="Genomic_DNA"/>
</dbReference>
<dbReference type="PANTHER" id="PTHR31948:SF162">
    <property type="entry name" value="MINI ZINC FINGER PROTEIN 2"/>
    <property type="match status" value="1"/>
</dbReference>
<organism evidence="7 8">
    <name type="scientific">Glycine soja</name>
    <name type="common">Wild soybean</name>
    <dbReference type="NCBI Taxonomy" id="3848"/>
    <lineage>
        <taxon>Eukaryota</taxon>
        <taxon>Viridiplantae</taxon>
        <taxon>Streptophyta</taxon>
        <taxon>Embryophyta</taxon>
        <taxon>Tracheophyta</taxon>
        <taxon>Spermatophyta</taxon>
        <taxon>Magnoliopsida</taxon>
        <taxon>eudicotyledons</taxon>
        <taxon>Gunneridae</taxon>
        <taxon>Pentapetalae</taxon>
        <taxon>rosids</taxon>
        <taxon>fabids</taxon>
        <taxon>Fabales</taxon>
        <taxon>Fabaceae</taxon>
        <taxon>Papilionoideae</taxon>
        <taxon>50 kb inversion clade</taxon>
        <taxon>NPAAA clade</taxon>
        <taxon>indigoferoid/millettioid clade</taxon>
        <taxon>Phaseoleae</taxon>
        <taxon>Glycine</taxon>
        <taxon>Glycine subgen. Soja</taxon>
    </lineage>
</organism>
<dbReference type="InterPro" id="IPR006456">
    <property type="entry name" value="ZF_HD_homeobox_Cys/His_dimer"/>
</dbReference>
<accession>A0A445J5A7</accession>
<comment type="caution">
    <text evidence="7">The sequence shown here is derived from an EMBL/GenBank/DDBJ whole genome shotgun (WGS) entry which is preliminary data.</text>
</comment>
<dbReference type="Pfam" id="PF04770">
    <property type="entry name" value="ZF-HD_dimer"/>
    <property type="match status" value="1"/>
</dbReference>
<protein>
    <submittedName>
        <fullName evidence="7">Mini zinc finger protein 2</fullName>
    </submittedName>
</protein>
<dbReference type="GO" id="GO:0000976">
    <property type="term" value="F:transcription cis-regulatory region binding"/>
    <property type="evidence" value="ECO:0007669"/>
    <property type="project" value="TreeGrafter"/>
</dbReference>
<keyword evidence="4" id="KW-0863">Zinc-finger</keyword>